<organism evidence="2 3">
    <name type="scientific">Variovorax defluvii</name>
    <dbReference type="NCBI Taxonomy" id="913761"/>
    <lineage>
        <taxon>Bacteria</taxon>
        <taxon>Pseudomonadati</taxon>
        <taxon>Pseudomonadota</taxon>
        <taxon>Betaproteobacteria</taxon>
        <taxon>Burkholderiales</taxon>
        <taxon>Comamonadaceae</taxon>
        <taxon>Variovorax</taxon>
    </lineage>
</organism>
<protein>
    <submittedName>
        <fullName evidence="2">Uncharacterized protein</fullName>
    </submittedName>
</protein>
<proteinExistence type="predicted"/>
<evidence type="ECO:0000313" key="3">
    <source>
        <dbReference type="Proteomes" id="UP001500975"/>
    </source>
</evidence>
<accession>A0ABP8HTY9</accession>
<dbReference type="EMBL" id="BAABGJ010000027">
    <property type="protein sequence ID" value="GAA4344406.1"/>
    <property type="molecule type" value="Genomic_DNA"/>
</dbReference>
<evidence type="ECO:0000256" key="1">
    <source>
        <dbReference type="SAM" id="MobiDB-lite"/>
    </source>
</evidence>
<dbReference type="RefSeq" id="WP_345538526.1">
    <property type="nucleotide sequence ID" value="NZ_BAABGJ010000027.1"/>
</dbReference>
<feature type="region of interest" description="Disordered" evidence="1">
    <location>
        <begin position="1"/>
        <end position="31"/>
    </location>
</feature>
<reference evidence="3" key="1">
    <citation type="journal article" date="2019" name="Int. J. Syst. Evol. Microbiol.">
        <title>The Global Catalogue of Microorganisms (GCM) 10K type strain sequencing project: providing services to taxonomists for standard genome sequencing and annotation.</title>
        <authorList>
            <consortium name="The Broad Institute Genomics Platform"/>
            <consortium name="The Broad Institute Genome Sequencing Center for Infectious Disease"/>
            <person name="Wu L."/>
            <person name="Ma J."/>
        </authorList>
    </citation>
    <scope>NUCLEOTIDE SEQUENCE [LARGE SCALE GENOMIC DNA]</scope>
    <source>
        <strain evidence="3">JCM 17804</strain>
    </source>
</reference>
<feature type="compositionally biased region" description="Basic residues" evidence="1">
    <location>
        <begin position="58"/>
        <end position="74"/>
    </location>
</feature>
<comment type="caution">
    <text evidence="2">The sequence shown here is derived from an EMBL/GenBank/DDBJ whole genome shotgun (WGS) entry which is preliminary data.</text>
</comment>
<keyword evidence="3" id="KW-1185">Reference proteome</keyword>
<evidence type="ECO:0000313" key="2">
    <source>
        <dbReference type="EMBL" id="GAA4344406.1"/>
    </source>
</evidence>
<feature type="region of interest" description="Disordered" evidence="1">
    <location>
        <begin position="47"/>
        <end position="74"/>
    </location>
</feature>
<name>A0ABP8HTY9_9BURK</name>
<feature type="compositionally biased region" description="Polar residues" evidence="1">
    <location>
        <begin position="1"/>
        <end position="10"/>
    </location>
</feature>
<sequence>MANSSSSTSREGQDLEVLEPQEPRRRRGRNSFLRIERKAEFLETAFGPLSLLPDPKLSPKRMASRSPLRRTKTR</sequence>
<dbReference type="Proteomes" id="UP001500975">
    <property type="component" value="Unassembled WGS sequence"/>
</dbReference>
<gene>
    <name evidence="2" type="ORF">GCM10023165_27520</name>
</gene>